<keyword evidence="2" id="KW-1185">Reference proteome</keyword>
<evidence type="ECO:0000313" key="2">
    <source>
        <dbReference type="Proteomes" id="UP000250535"/>
    </source>
</evidence>
<proteinExistence type="predicted"/>
<reference evidence="1 2" key="1">
    <citation type="submission" date="2018-04" db="EMBL/GenBank/DDBJ databases">
        <authorList>
            <person name="Harrington T."/>
            <person name="Washburn E."/>
            <person name="Bricker J."/>
            <person name="McKinney A."/>
            <person name="Betsko A.J."/>
            <person name="Garlena R.A."/>
            <person name="Russell D.A."/>
            <person name="Pope W.A."/>
            <person name="Jacobs-Sera D."/>
            <person name="Hatfull G.F."/>
        </authorList>
    </citation>
    <scope>NUCLEOTIDE SEQUENCE [LARGE SCALE GENOMIC DNA]</scope>
</reference>
<organism evidence="1 2">
    <name type="scientific">Microbacterium phage MementoMori</name>
    <dbReference type="NCBI Taxonomy" id="2201436"/>
    <lineage>
        <taxon>Viruses</taxon>
        <taxon>Duplodnaviria</taxon>
        <taxon>Heunggongvirae</taxon>
        <taxon>Uroviricota</taxon>
        <taxon>Caudoviricetes</taxon>
        <taxon>Kutznervirinae</taxon>
        <taxon>Mementomorivirus</taxon>
        <taxon>Mementomorivirus mementomori</taxon>
    </lineage>
</organism>
<dbReference type="RefSeq" id="YP_009802692.1">
    <property type="nucleotide sequence ID" value="NC_047987.1"/>
</dbReference>
<sequence length="109" mass="12310">MMPNYIHCPHCGTFRDTSNRYTSPANAERDARLWREEHETGACVGGMIKATREGPKMGDNRLTIDMGREMAEYVAEVLNEEPDLRARRLAVLIDTALETGAASQTFERH</sequence>
<evidence type="ECO:0000313" key="1">
    <source>
        <dbReference type="EMBL" id="AWY05274.1"/>
    </source>
</evidence>
<gene>
    <name evidence="1" type="primary">20</name>
    <name evidence="1" type="ORF">SEA_MEMENTOMORI_20</name>
</gene>
<dbReference type="Proteomes" id="UP000250535">
    <property type="component" value="Segment"/>
</dbReference>
<dbReference type="EMBL" id="MH271303">
    <property type="protein sequence ID" value="AWY05274.1"/>
    <property type="molecule type" value="Genomic_DNA"/>
</dbReference>
<dbReference type="GeneID" id="54993247"/>
<protein>
    <submittedName>
        <fullName evidence="1">Uncharacterized protein</fullName>
    </submittedName>
</protein>
<name>A0A2Z4Q5J4_9CAUD</name>
<dbReference type="KEGG" id="vg:54993247"/>
<accession>A0A2Z4Q5J4</accession>